<proteinExistence type="predicted"/>
<sequence>MTAVSDGHYTTDVPTARHCADSMPSVSQPLRSVCAVKSTPSDKASPGRFVLNAGSPSIARAHRPDSHAQTNGDVVIDTQHFYITHHHHEDDVDAGEKAEEAYFAGSRDVHGKDKPTRIVSDRGSVRGVKNRVRAGIETFQEREGSQPKVCPYDVCHF</sequence>
<protein>
    <submittedName>
        <fullName evidence="1">Uncharacterized protein</fullName>
    </submittedName>
</protein>
<gene>
    <name evidence="1" type="ORF">NP493_17g02040</name>
</gene>
<evidence type="ECO:0000313" key="2">
    <source>
        <dbReference type="Proteomes" id="UP001209878"/>
    </source>
</evidence>
<accession>A0AAD9UKX7</accession>
<keyword evidence="2" id="KW-1185">Reference proteome</keyword>
<dbReference type="Proteomes" id="UP001209878">
    <property type="component" value="Unassembled WGS sequence"/>
</dbReference>
<comment type="caution">
    <text evidence="1">The sequence shown here is derived from an EMBL/GenBank/DDBJ whole genome shotgun (WGS) entry which is preliminary data.</text>
</comment>
<reference evidence="1" key="1">
    <citation type="journal article" date="2023" name="Mol. Biol. Evol.">
        <title>Third-Generation Sequencing Reveals the Adaptive Role of the Epigenome in Three Deep-Sea Polychaetes.</title>
        <authorList>
            <person name="Perez M."/>
            <person name="Aroh O."/>
            <person name="Sun Y."/>
            <person name="Lan Y."/>
            <person name="Juniper S.K."/>
            <person name="Young C.R."/>
            <person name="Angers B."/>
            <person name="Qian P.Y."/>
        </authorList>
    </citation>
    <scope>NUCLEOTIDE SEQUENCE</scope>
    <source>
        <strain evidence="1">R07B-5</strain>
    </source>
</reference>
<organism evidence="1 2">
    <name type="scientific">Ridgeia piscesae</name>
    <name type="common">Tubeworm</name>
    <dbReference type="NCBI Taxonomy" id="27915"/>
    <lineage>
        <taxon>Eukaryota</taxon>
        <taxon>Metazoa</taxon>
        <taxon>Spiralia</taxon>
        <taxon>Lophotrochozoa</taxon>
        <taxon>Annelida</taxon>
        <taxon>Polychaeta</taxon>
        <taxon>Sedentaria</taxon>
        <taxon>Canalipalpata</taxon>
        <taxon>Sabellida</taxon>
        <taxon>Siboglinidae</taxon>
        <taxon>Ridgeia</taxon>
    </lineage>
</organism>
<dbReference type="AlphaFoldDB" id="A0AAD9UKX7"/>
<evidence type="ECO:0000313" key="1">
    <source>
        <dbReference type="EMBL" id="KAK2193060.1"/>
    </source>
</evidence>
<name>A0AAD9UKX7_RIDPI</name>
<dbReference type="EMBL" id="JAODUO010000017">
    <property type="protein sequence ID" value="KAK2193060.1"/>
    <property type="molecule type" value="Genomic_DNA"/>
</dbReference>